<keyword evidence="3" id="KW-1185">Reference proteome</keyword>
<evidence type="ECO:0000313" key="2">
    <source>
        <dbReference type="EMBL" id="KAJ2808583.1"/>
    </source>
</evidence>
<reference evidence="2" key="1">
    <citation type="submission" date="2022-07" db="EMBL/GenBank/DDBJ databases">
        <title>Phylogenomic reconstructions and comparative analyses of Kickxellomycotina fungi.</title>
        <authorList>
            <person name="Reynolds N.K."/>
            <person name="Stajich J.E."/>
            <person name="Barry K."/>
            <person name="Grigoriev I.V."/>
            <person name="Crous P."/>
            <person name="Smith M.E."/>
        </authorList>
    </citation>
    <scope>NUCLEOTIDE SEQUENCE</scope>
    <source>
        <strain evidence="2">NRRL 1565</strain>
    </source>
</reference>
<dbReference type="EMBL" id="JANBUO010000037">
    <property type="protein sequence ID" value="KAJ2808583.1"/>
    <property type="molecule type" value="Genomic_DNA"/>
</dbReference>
<gene>
    <name evidence="2" type="ORF">H4R20_000788</name>
</gene>
<dbReference type="Proteomes" id="UP001140094">
    <property type="component" value="Unassembled WGS sequence"/>
</dbReference>
<evidence type="ECO:0000313" key="3">
    <source>
        <dbReference type="Proteomes" id="UP001140094"/>
    </source>
</evidence>
<sequence length="80" mass="8663">MPSNNNNPHNLPDKLLSGNRPPRRAYILPGHSEPNTPVLRDYDASDGARSSVSAGAEDTQHVAGNPHSPEEFAHLQQENA</sequence>
<comment type="caution">
    <text evidence="2">The sequence shown here is derived from an EMBL/GenBank/DDBJ whole genome shotgun (WGS) entry which is preliminary data.</text>
</comment>
<protein>
    <submittedName>
        <fullName evidence="2">Uncharacterized protein</fullName>
    </submittedName>
</protein>
<organism evidence="2 3">
    <name type="scientific">Coemansia guatemalensis</name>
    <dbReference type="NCBI Taxonomy" id="2761395"/>
    <lineage>
        <taxon>Eukaryota</taxon>
        <taxon>Fungi</taxon>
        <taxon>Fungi incertae sedis</taxon>
        <taxon>Zoopagomycota</taxon>
        <taxon>Kickxellomycotina</taxon>
        <taxon>Kickxellomycetes</taxon>
        <taxon>Kickxellales</taxon>
        <taxon>Kickxellaceae</taxon>
        <taxon>Coemansia</taxon>
    </lineage>
</organism>
<accession>A0A9W8HYI5</accession>
<dbReference type="AlphaFoldDB" id="A0A9W8HYI5"/>
<evidence type="ECO:0000256" key="1">
    <source>
        <dbReference type="SAM" id="MobiDB-lite"/>
    </source>
</evidence>
<proteinExistence type="predicted"/>
<feature type="region of interest" description="Disordered" evidence="1">
    <location>
        <begin position="1"/>
        <end position="80"/>
    </location>
</feature>
<name>A0A9W8HYI5_9FUNG</name>